<accession>A0A160THU4</accession>
<evidence type="ECO:0000256" key="1">
    <source>
        <dbReference type="SAM" id="Phobius"/>
    </source>
</evidence>
<keyword evidence="1" id="KW-1133">Transmembrane helix</keyword>
<name>A0A160THU4_9ZZZZ</name>
<reference evidence="2" key="1">
    <citation type="submission" date="2015-10" db="EMBL/GenBank/DDBJ databases">
        <authorList>
            <person name="Gilbert D.G."/>
        </authorList>
    </citation>
    <scope>NUCLEOTIDE SEQUENCE</scope>
</reference>
<feature type="transmembrane region" description="Helical" evidence="1">
    <location>
        <begin position="25"/>
        <end position="42"/>
    </location>
</feature>
<protein>
    <recommendedName>
        <fullName evidence="3">VanZ-like domain-containing protein</fullName>
    </recommendedName>
</protein>
<gene>
    <name evidence="2" type="ORF">MGWOODY_Smn1118</name>
</gene>
<dbReference type="AlphaFoldDB" id="A0A160THU4"/>
<evidence type="ECO:0008006" key="3">
    <source>
        <dbReference type="Google" id="ProtNLM"/>
    </source>
</evidence>
<keyword evidence="1" id="KW-0812">Transmembrane</keyword>
<evidence type="ECO:0000313" key="2">
    <source>
        <dbReference type="EMBL" id="CUS43911.1"/>
    </source>
</evidence>
<organism evidence="2">
    <name type="scientific">hydrothermal vent metagenome</name>
    <dbReference type="NCBI Taxonomy" id="652676"/>
    <lineage>
        <taxon>unclassified sequences</taxon>
        <taxon>metagenomes</taxon>
        <taxon>ecological metagenomes</taxon>
    </lineage>
</organism>
<keyword evidence="1" id="KW-0472">Membrane</keyword>
<proteinExistence type="predicted"/>
<dbReference type="EMBL" id="CZQE01000096">
    <property type="protein sequence ID" value="CUS43911.1"/>
    <property type="molecule type" value="Genomic_DNA"/>
</dbReference>
<feature type="transmembrane region" description="Helical" evidence="1">
    <location>
        <begin position="49"/>
        <end position="66"/>
    </location>
</feature>
<sequence>MFDHLSVFQTGKLWLTTHTGLSKDALHVYIGLLILLVAAQPLRRRVGDWIPLIVVAVAALAGELWDMRDVYVLHGKFDLAANWHDVWNTILWPAVITLAARHTALFRRRG</sequence>
<feature type="transmembrane region" description="Helical" evidence="1">
    <location>
        <begin position="86"/>
        <end position="106"/>
    </location>
</feature>